<keyword evidence="4" id="KW-1185">Reference proteome</keyword>
<name>A0A562S5G7_9BRAD</name>
<reference evidence="3 4" key="1">
    <citation type="journal article" date="2015" name="Stand. Genomic Sci.">
        <title>Genomic Encyclopedia of Bacterial and Archaeal Type Strains, Phase III: the genomes of soil and plant-associated and newly described type strains.</title>
        <authorList>
            <person name="Whitman W.B."/>
            <person name="Woyke T."/>
            <person name="Klenk H.P."/>
            <person name="Zhou Y."/>
            <person name="Lilburn T.G."/>
            <person name="Beck B.J."/>
            <person name="De Vos P."/>
            <person name="Vandamme P."/>
            <person name="Eisen J.A."/>
            <person name="Garrity G."/>
            <person name="Hugenholtz P."/>
            <person name="Kyrpides N.C."/>
        </authorList>
    </citation>
    <scope>NUCLEOTIDE SEQUENCE [LARGE SCALE GENOMIC DNA]</scope>
    <source>
        <strain evidence="3 4">CGMCC 1.10948</strain>
    </source>
</reference>
<keyword evidence="2" id="KW-0732">Signal</keyword>
<protein>
    <submittedName>
        <fullName evidence="3">Uncharacterized protein</fullName>
    </submittedName>
</protein>
<evidence type="ECO:0000313" key="4">
    <source>
        <dbReference type="Proteomes" id="UP000316291"/>
    </source>
</evidence>
<organism evidence="3 4">
    <name type="scientific">Bradyrhizobium huanghuaihaiense</name>
    <dbReference type="NCBI Taxonomy" id="990078"/>
    <lineage>
        <taxon>Bacteria</taxon>
        <taxon>Pseudomonadati</taxon>
        <taxon>Pseudomonadota</taxon>
        <taxon>Alphaproteobacteria</taxon>
        <taxon>Hyphomicrobiales</taxon>
        <taxon>Nitrobacteraceae</taxon>
        <taxon>Bradyrhizobium</taxon>
    </lineage>
</organism>
<sequence>MRQLVAILIFAMAATVAQAKQDGDARPTGRSKDPPRASVTTPDRLLWPQDVRNKARGKTVETIIPDICTGC</sequence>
<feature type="chain" id="PRO_5022163369" evidence="2">
    <location>
        <begin position="20"/>
        <end position="71"/>
    </location>
</feature>
<feature type="signal peptide" evidence="2">
    <location>
        <begin position="1"/>
        <end position="19"/>
    </location>
</feature>
<dbReference type="EMBL" id="VLLA01000001">
    <property type="protein sequence ID" value="TWI76529.1"/>
    <property type="molecule type" value="Genomic_DNA"/>
</dbReference>
<feature type="region of interest" description="Disordered" evidence="1">
    <location>
        <begin position="19"/>
        <end position="44"/>
    </location>
</feature>
<dbReference type="AlphaFoldDB" id="A0A562S5G7"/>
<evidence type="ECO:0000256" key="2">
    <source>
        <dbReference type="SAM" id="SignalP"/>
    </source>
</evidence>
<proteinExistence type="predicted"/>
<dbReference type="Proteomes" id="UP000316291">
    <property type="component" value="Unassembled WGS sequence"/>
</dbReference>
<gene>
    <name evidence="3" type="ORF">IQ16_00772</name>
</gene>
<feature type="compositionally biased region" description="Basic and acidic residues" evidence="1">
    <location>
        <begin position="21"/>
        <end position="35"/>
    </location>
</feature>
<evidence type="ECO:0000313" key="3">
    <source>
        <dbReference type="EMBL" id="TWI76529.1"/>
    </source>
</evidence>
<accession>A0A562S5G7</accession>
<evidence type="ECO:0000256" key="1">
    <source>
        <dbReference type="SAM" id="MobiDB-lite"/>
    </source>
</evidence>
<comment type="caution">
    <text evidence="3">The sequence shown here is derived from an EMBL/GenBank/DDBJ whole genome shotgun (WGS) entry which is preliminary data.</text>
</comment>